<reference evidence="1" key="1">
    <citation type="submission" date="2021-03" db="EMBL/GenBank/DDBJ databases">
        <title>A new species, PO-11, isolated from a karst cave deposit.</title>
        <authorList>
            <person name="Zhaoxiaoyong W."/>
        </authorList>
    </citation>
    <scope>NUCLEOTIDE SEQUENCE</scope>
    <source>
        <strain evidence="1">PO-11</strain>
    </source>
</reference>
<evidence type="ECO:0000313" key="2">
    <source>
        <dbReference type="Proteomes" id="UP000664164"/>
    </source>
</evidence>
<accession>A0A939HGU5</accession>
<evidence type="ECO:0008006" key="3">
    <source>
        <dbReference type="Google" id="ProtNLM"/>
    </source>
</evidence>
<dbReference type="Proteomes" id="UP000664164">
    <property type="component" value="Unassembled WGS sequence"/>
</dbReference>
<sequence>MVRGAFWNELSDDGRERARLAAYGRRTIVASADGLTFSHTSAARLHRLSLWDADRLIHVIIPYHAAKGSHATDVRAHAGSLLPGDRMEIDGLPVTSLDRTILDCALMMSYRQGLVLLDHALRVGGNRQWLELECVRLVGVRGVTAFRRALAFAGPLSESAGETLARDAIAKLGFPEPVLQFQVKTHRGANRFDFAWPDRRAAVEFDGKSKYFDYKPTAEVIFEERRREKLLTEQGWRILRIEWKDLFDERGLKVRLLRLLGG</sequence>
<dbReference type="RefSeq" id="WP_207615429.1">
    <property type="nucleotide sequence ID" value="NZ_JAFNLL010000012.1"/>
</dbReference>
<protein>
    <recommendedName>
        <fullName evidence="3">DUF559 domain-containing protein</fullName>
    </recommendedName>
</protein>
<name>A0A939HGU5_9MICC</name>
<dbReference type="AlphaFoldDB" id="A0A939HGU5"/>
<gene>
    <name evidence="1" type="ORF">J1902_06445</name>
</gene>
<dbReference type="Gene3D" id="3.40.960.10">
    <property type="entry name" value="VSR Endonuclease"/>
    <property type="match status" value="1"/>
</dbReference>
<evidence type="ECO:0000313" key="1">
    <source>
        <dbReference type="EMBL" id="MBO1267626.1"/>
    </source>
</evidence>
<proteinExistence type="predicted"/>
<dbReference type="InterPro" id="IPR011335">
    <property type="entry name" value="Restrct_endonuc-II-like"/>
</dbReference>
<dbReference type="SUPFAM" id="SSF52980">
    <property type="entry name" value="Restriction endonuclease-like"/>
    <property type="match status" value="1"/>
</dbReference>
<comment type="caution">
    <text evidence="1">The sequence shown here is derived from an EMBL/GenBank/DDBJ whole genome shotgun (WGS) entry which is preliminary data.</text>
</comment>
<organism evidence="1 2">
    <name type="scientific">Arthrobacter cavernae</name>
    <dbReference type="NCBI Taxonomy" id="2817681"/>
    <lineage>
        <taxon>Bacteria</taxon>
        <taxon>Bacillati</taxon>
        <taxon>Actinomycetota</taxon>
        <taxon>Actinomycetes</taxon>
        <taxon>Micrococcales</taxon>
        <taxon>Micrococcaceae</taxon>
        <taxon>Arthrobacter</taxon>
    </lineage>
</organism>
<keyword evidence="2" id="KW-1185">Reference proteome</keyword>
<dbReference type="EMBL" id="JAFNLL010000012">
    <property type="protein sequence ID" value="MBO1267626.1"/>
    <property type="molecule type" value="Genomic_DNA"/>
</dbReference>